<evidence type="ECO:0000313" key="3">
    <source>
        <dbReference type="Proteomes" id="UP001150879"/>
    </source>
</evidence>
<evidence type="ECO:0000313" key="2">
    <source>
        <dbReference type="EMBL" id="KAJ5189322.1"/>
    </source>
</evidence>
<gene>
    <name evidence="2" type="ORF">N7472_008336</name>
</gene>
<feature type="region of interest" description="Disordered" evidence="1">
    <location>
        <begin position="346"/>
        <end position="372"/>
    </location>
</feature>
<dbReference type="PANTHER" id="PTHR31010">
    <property type="entry name" value="RAN-SPECIFIC GTPASE-ACTIVATING PROTEIN 30-RELATED"/>
    <property type="match status" value="1"/>
</dbReference>
<feature type="region of interest" description="Disordered" evidence="1">
    <location>
        <begin position="420"/>
        <end position="481"/>
    </location>
</feature>
<dbReference type="Proteomes" id="UP001150879">
    <property type="component" value="Unassembled WGS sequence"/>
</dbReference>
<accession>A0A9W9M6T9</accession>
<sequence>MDAFLTGLTRQAMNYAIRSGIAITASYAMRQSSRLLRNVKSEDRDELVALQQRLESKIQVIAPSIDMIELIAARGNTSLESAVALTKSLRWDIQALGQRLGRAAASEELRRKGARSAKDQANSEKEIKLIIKDIKKLLARIEDTVPLMNLAITTSGAKLSTNLPATVSPSRLLQASTFLTAGDTQYSMTPSQAVQVGPTFTLSMYMLFASHLRPHDEESVREATWKEVMHKARLKLRRVPIDSLQSPDQRPRTKLPGPAGADEYYYQVLIIEDLDDGRVHTFDENDPQPQNYEGVSTAGIREILPIHQVSKIFYADTGRILNISTEGETNNPVLLLKRDLNALPPRRMMERDEVEEFPEAESEEEPEDEEQAQLDAQLNGYDKPETRSFNYLYEDSIPEEWRLPPGLDPEWIAFEVYNEDEASDTESEAENPESSTDEPSLDPNMMAKLSINEKGHSSHSPSPQNRSFSSAAPTTTVSNPHFENIRTSLSLLETLLRLTSLQQFQQQSHLSISDELLNFFLEESSTTGAGGDEQHRQRLRSEARRRVGWDPYNESPVKHRGEDYQYGWESGSSPHQYGGDPYSPSGRAQGFRIRSRESTPETPVRQGSPSVRPGGLRGMRPAYAESPLSKKMGRSPNDGDLESGTTN</sequence>
<name>A0A9W9M6T9_9EURO</name>
<keyword evidence="3" id="KW-1185">Reference proteome</keyword>
<reference evidence="2" key="2">
    <citation type="journal article" date="2023" name="IMA Fungus">
        <title>Comparative genomic study of the Penicillium genus elucidates a diverse pangenome and 15 lateral gene transfer events.</title>
        <authorList>
            <person name="Petersen C."/>
            <person name="Sorensen T."/>
            <person name="Nielsen M.R."/>
            <person name="Sondergaard T.E."/>
            <person name="Sorensen J.L."/>
            <person name="Fitzpatrick D.A."/>
            <person name="Frisvad J.C."/>
            <person name="Nielsen K.L."/>
        </authorList>
    </citation>
    <scope>NUCLEOTIDE SEQUENCE</scope>
    <source>
        <strain evidence="2">IBT 16849</strain>
    </source>
</reference>
<proteinExistence type="predicted"/>
<reference evidence="2" key="1">
    <citation type="submission" date="2022-11" db="EMBL/GenBank/DDBJ databases">
        <authorList>
            <person name="Petersen C."/>
        </authorList>
    </citation>
    <scope>NUCLEOTIDE SEQUENCE</scope>
    <source>
        <strain evidence="2">IBT 16849</strain>
    </source>
</reference>
<protein>
    <submittedName>
        <fullName evidence="2">GTP-binding nuclear protein Ran-related protein</fullName>
    </submittedName>
</protein>
<dbReference type="GO" id="GO:0030695">
    <property type="term" value="F:GTPase regulator activity"/>
    <property type="evidence" value="ECO:0007669"/>
    <property type="project" value="TreeGrafter"/>
</dbReference>
<dbReference type="OrthoDB" id="512915at2759"/>
<dbReference type="GO" id="GO:0005634">
    <property type="term" value="C:nucleus"/>
    <property type="evidence" value="ECO:0007669"/>
    <property type="project" value="TreeGrafter"/>
</dbReference>
<comment type="caution">
    <text evidence="2">The sequence shown here is derived from an EMBL/GenBank/DDBJ whole genome shotgun (WGS) entry which is preliminary data.</text>
</comment>
<dbReference type="PANTHER" id="PTHR31010:SF2">
    <property type="entry name" value="RAN-SPECIFIC GTPASE-ACTIVATING PROTEIN 30"/>
    <property type="match status" value="1"/>
</dbReference>
<feature type="compositionally biased region" description="Polar residues" evidence="1">
    <location>
        <begin position="458"/>
        <end position="481"/>
    </location>
</feature>
<organism evidence="2 3">
    <name type="scientific">Penicillium cf. griseofulvum</name>
    <dbReference type="NCBI Taxonomy" id="2972120"/>
    <lineage>
        <taxon>Eukaryota</taxon>
        <taxon>Fungi</taxon>
        <taxon>Dikarya</taxon>
        <taxon>Ascomycota</taxon>
        <taxon>Pezizomycotina</taxon>
        <taxon>Eurotiomycetes</taxon>
        <taxon>Eurotiomycetidae</taxon>
        <taxon>Eurotiales</taxon>
        <taxon>Aspergillaceae</taxon>
        <taxon>Penicillium</taxon>
    </lineage>
</organism>
<feature type="compositionally biased region" description="Acidic residues" evidence="1">
    <location>
        <begin position="420"/>
        <end position="440"/>
    </location>
</feature>
<evidence type="ECO:0000256" key="1">
    <source>
        <dbReference type="SAM" id="MobiDB-lite"/>
    </source>
</evidence>
<dbReference type="InterPro" id="IPR008812">
    <property type="entry name" value="Ran_GTP-bd-rel"/>
</dbReference>
<dbReference type="AlphaFoldDB" id="A0A9W9M6T9"/>
<dbReference type="EMBL" id="JAPQKP010000005">
    <property type="protein sequence ID" value="KAJ5189322.1"/>
    <property type="molecule type" value="Genomic_DNA"/>
</dbReference>
<dbReference type="GO" id="GO:0005737">
    <property type="term" value="C:cytoplasm"/>
    <property type="evidence" value="ECO:0007669"/>
    <property type="project" value="TreeGrafter"/>
</dbReference>
<feature type="compositionally biased region" description="Acidic residues" evidence="1">
    <location>
        <begin position="352"/>
        <end position="372"/>
    </location>
</feature>
<dbReference type="Pfam" id="PF05508">
    <property type="entry name" value="Ran-binding"/>
    <property type="match status" value="1"/>
</dbReference>
<feature type="region of interest" description="Disordered" evidence="1">
    <location>
        <begin position="550"/>
        <end position="647"/>
    </location>
</feature>